<dbReference type="Pfam" id="PF09992">
    <property type="entry name" value="NAGPA"/>
    <property type="match status" value="1"/>
</dbReference>
<reference evidence="2" key="1">
    <citation type="submission" date="2019-08" db="EMBL/GenBank/DDBJ databases">
        <authorList>
            <person name="Kucharzyk K."/>
            <person name="Murdoch R.W."/>
            <person name="Higgins S."/>
            <person name="Loffler F."/>
        </authorList>
    </citation>
    <scope>NUCLEOTIDE SEQUENCE</scope>
</reference>
<feature type="domain" description="Phosphodiester glycosidase" evidence="1">
    <location>
        <begin position="43"/>
        <end position="214"/>
    </location>
</feature>
<protein>
    <recommendedName>
        <fullName evidence="1">Phosphodiester glycosidase domain-containing protein</fullName>
    </recommendedName>
</protein>
<evidence type="ECO:0000259" key="1">
    <source>
        <dbReference type="Pfam" id="PF09992"/>
    </source>
</evidence>
<dbReference type="InterPro" id="IPR018711">
    <property type="entry name" value="NAGPA"/>
</dbReference>
<dbReference type="PANTHER" id="PTHR40446">
    <property type="entry name" value="N-ACETYLGLUCOSAMINE-1-PHOSPHODIESTER ALPHA-N-ACETYLGLUCOSAMINIDASE"/>
    <property type="match status" value="1"/>
</dbReference>
<organism evidence="2">
    <name type="scientific">bioreactor metagenome</name>
    <dbReference type="NCBI Taxonomy" id="1076179"/>
    <lineage>
        <taxon>unclassified sequences</taxon>
        <taxon>metagenomes</taxon>
        <taxon>ecological metagenomes</taxon>
    </lineage>
</organism>
<dbReference type="EMBL" id="VSSQ01052982">
    <property type="protein sequence ID" value="MPN07028.1"/>
    <property type="molecule type" value="Genomic_DNA"/>
</dbReference>
<sequence>MKDITQFRPAFGSEGHTGRGAIYPWIMARRAKAVLWLTGDNLINSEKDEKGILIRDGRLFSDQNAEDTLAIYPDMSMRIFAKWEMRGQSLLEEGVENSYSFGPTLIKDGVINEDAKYHRVRRINPRAGIGYLEPGHYLAIVVDGRQKSYSVGMTIWEFADLFAEYGCSQAYNLDGGLSAGLIFMGEQLNSHSGNRIGASDDISYQRAVPDGLMFGYSNLVPSETDPINNNGNKQ</sequence>
<proteinExistence type="predicted"/>
<accession>A0A645EYA4</accession>
<dbReference type="PANTHER" id="PTHR40446:SF2">
    <property type="entry name" value="N-ACETYLGLUCOSAMINE-1-PHOSPHODIESTER ALPHA-N-ACETYLGLUCOSAMINIDASE"/>
    <property type="match status" value="1"/>
</dbReference>
<dbReference type="AlphaFoldDB" id="A0A645EYA4"/>
<gene>
    <name evidence="2" type="ORF">SDC9_154287</name>
</gene>
<comment type="caution">
    <text evidence="2">The sequence shown here is derived from an EMBL/GenBank/DDBJ whole genome shotgun (WGS) entry which is preliminary data.</text>
</comment>
<evidence type="ECO:0000313" key="2">
    <source>
        <dbReference type="EMBL" id="MPN07028.1"/>
    </source>
</evidence>
<name>A0A645EYA4_9ZZZZ</name>